<evidence type="ECO:0000256" key="1">
    <source>
        <dbReference type="ARBA" id="ARBA00010467"/>
    </source>
</evidence>
<keyword evidence="5 10" id="KW-0805">Transcription regulation</keyword>
<dbReference type="InterPro" id="IPR036420">
    <property type="entry name" value="BRCT_dom_sf"/>
</dbReference>
<evidence type="ECO:0000259" key="13">
    <source>
        <dbReference type="Pfam" id="PF11626"/>
    </source>
</evidence>
<dbReference type="GO" id="GO:0070187">
    <property type="term" value="C:shelterin complex"/>
    <property type="evidence" value="ECO:0007669"/>
    <property type="project" value="TreeGrafter"/>
</dbReference>
<evidence type="ECO:0000256" key="7">
    <source>
        <dbReference type="ARBA" id="ARBA00023163"/>
    </source>
</evidence>
<dbReference type="Pfam" id="PF16589">
    <property type="entry name" value="BRCT_2"/>
    <property type="match status" value="1"/>
</dbReference>
<evidence type="ECO:0000256" key="11">
    <source>
        <dbReference type="SAM" id="MobiDB-lite"/>
    </source>
</evidence>
<keyword evidence="3 10" id="KW-0158">Chromosome</keyword>
<feature type="region of interest" description="Disordered" evidence="11">
    <location>
        <begin position="521"/>
        <end position="550"/>
    </location>
</feature>
<keyword evidence="15" id="KW-1185">Reference proteome</keyword>
<dbReference type="PANTHER" id="PTHR16466:SF6">
    <property type="entry name" value="TELOMERIC REPEAT-BINDING FACTOR 2-INTERACTING PROTEIN 1"/>
    <property type="match status" value="1"/>
</dbReference>
<evidence type="ECO:0000256" key="10">
    <source>
        <dbReference type="RuleBase" id="RU367107"/>
    </source>
</evidence>
<keyword evidence="6 10" id="KW-0010">Activator</keyword>
<comment type="subcellular location">
    <subcellularLocation>
        <location evidence="10">Nucleus</location>
    </subcellularLocation>
    <subcellularLocation>
        <location evidence="10">Chromosome</location>
        <location evidence="10">Telomere</location>
    </subcellularLocation>
</comment>
<dbReference type="RefSeq" id="XP_005724710.1">
    <property type="nucleotide sequence ID" value="XM_005724653.2"/>
</dbReference>
<feature type="region of interest" description="Disordered" evidence="11">
    <location>
        <begin position="107"/>
        <end position="130"/>
    </location>
</feature>
<dbReference type="PANTHER" id="PTHR16466">
    <property type="entry name" value="TELOMERE REPEAT-BINDING FACTOR 2-INTERACTING PROTEIN 1"/>
    <property type="match status" value="1"/>
</dbReference>
<feature type="compositionally biased region" description="Polar residues" evidence="11">
    <location>
        <begin position="439"/>
        <end position="450"/>
    </location>
</feature>
<gene>
    <name evidence="16" type="primary">terf2ip</name>
</gene>
<comment type="subunit">
    <text evidence="10">Homodimer.</text>
</comment>
<feature type="compositionally biased region" description="Polar residues" evidence="11">
    <location>
        <begin position="351"/>
        <end position="361"/>
    </location>
</feature>
<dbReference type="InterPro" id="IPR015010">
    <property type="entry name" value="TERF2IP_Myb"/>
</dbReference>
<feature type="compositionally biased region" description="Acidic residues" evidence="11">
    <location>
        <begin position="423"/>
        <end position="434"/>
    </location>
</feature>
<feature type="compositionally biased region" description="Polar residues" evidence="11">
    <location>
        <begin position="224"/>
        <end position="242"/>
    </location>
</feature>
<dbReference type="Pfam" id="PF08914">
    <property type="entry name" value="Myb_Rap1"/>
    <property type="match status" value="1"/>
</dbReference>
<feature type="compositionally biased region" description="Polar residues" evidence="11">
    <location>
        <begin position="383"/>
        <end position="400"/>
    </location>
</feature>
<proteinExistence type="inferred from homology"/>
<dbReference type="AlphaFoldDB" id="A0A9Y3QR52"/>
<dbReference type="InterPro" id="IPR039595">
    <property type="entry name" value="TE2IP/Rap1"/>
</dbReference>
<dbReference type="SUPFAM" id="SSF46689">
    <property type="entry name" value="Homeodomain-like"/>
    <property type="match status" value="1"/>
</dbReference>
<dbReference type="GeneID" id="102196107"/>
<feature type="domain" description="TERF2-interacting telomeric protein 1 Myb" evidence="12">
    <location>
        <begin position="130"/>
        <end position="183"/>
    </location>
</feature>
<dbReference type="GO" id="GO:0031848">
    <property type="term" value="P:protection from non-homologous end joining at telomere"/>
    <property type="evidence" value="ECO:0007669"/>
    <property type="project" value="TreeGrafter"/>
</dbReference>
<dbReference type="GO" id="GO:0006355">
    <property type="term" value="P:regulation of DNA-templated transcription"/>
    <property type="evidence" value="ECO:0007669"/>
    <property type="project" value="UniProtKB-UniRule"/>
</dbReference>
<feature type="compositionally biased region" description="Polar residues" evidence="11">
    <location>
        <begin position="475"/>
        <end position="490"/>
    </location>
</feature>
<dbReference type="FunFam" id="1.10.10.60:FF:000246">
    <property type="entry name" value="Telomeric repeat-binding factor 2-interacting protein 1"/>
    <property type="match status" value="1"/>
</dbReference>
<evidence type="ECO:0000256" key="2">
    <source>
        <dbReference type="ARBA" id="ARBA00017805"/>
    </source>
</evidence>
<keyword evidence="7 10" id="KW-0804">Transcription</keyword>
<evidence type="ECO:0000313" key="16">
    <source>
        <dbReference type="RefSeq" id="XP_005724710.1"/>
    </source>
</evidence>
<evidence type="ECO:0000313" key="15">
    <source>
        <dbReference type="Proteomes" id="UP000695023"/>
    </source>
</evidence>
<reference evidence="16" key="1">
    <citation type="submission" date="2025-08" db="UniProtKB">
        <authorList>
            <consortium name="RefSeq"/>
        </authorList>
    </citation>
    <scope>IDENTIFICATION</scope>
</reference>
<feature type="region of interest" description="Disordered" evidence="11">
    <location>
        <begin position="179"/>
        <end position="490"/>
    </location>
</feature>
<evidence type="ECO:0000256" key="5">
    <source>
        <dbReference type="ARBA" id="ARBA00023015"/>
    </source>
</evidence>
<evidence type="ECO:0000256" key="8">
    <source>
        <dbReference type="ARBA" id="ARBA00023242"/>
    </source>
</evidence>
<evidence type="ECO:0000256" key="6">
    <source>
        <dbReference type="ARBA" id="ARBA00023159"/>
    </source>
</evidence>
<comment type="similarity">
    <text evidence="1 10">Belongs to the RAP1 family.</text>
</comment>
<name>A0A9Y3QR52_9CICH</name>
<sequence>MPSKRQVVAQPAFSPVLFMTVEGEPMNFFLRPGPIKRKLQPLVSAGGGMLCNVQQPGAILLTAPEDRSVIPESTAHWYVSTQYIYDCVEKNEQLNLEDYRLNPEKVQRHSARLNNSKNSSPQATGGRSAYTPEEDAAILNYVSKHKTETGGNRLWQEMEKQHVTAHTWQSMKHRYKAQLAKKQTAAVEAEKPEDSKTAEEKTEVEEHQETDAQKSSCEEDVTETDLTQMDVQLVQRGSTPENVDQEQHAETQLLTAETTDAETGEPQPVSPQKQSLSGDDSTPAQPKPTPKCSSSEKTKEKQKASPVLEQPLRRTTRRQLELEPYGKKLRSSLTQAVRTTSSPQPLKKTKSALQQDTTTDQPAPKKARGKTPRAAAESDEEQSTPAAISKTIQADETNPVPQKGEKKKEKRKLGILELATKEFEDDSESDDLEAPDLQNPAQTAATSTSLHPPPADTTPDPASKQSCTKPGPTETPLSNVEQAPATSNNCAAEKSCLPPAAEPVVSEAVGTTSKAHLFIFDSEPQEDDSQSVSGDRPAAPSEPQPTVNKDAALSLTQDLLEEDKLRIRDLMNQTDKDLISVTKALLKTSGDFSAAKDLLLNPPSISGPFWNRCDDRLLLSAEPISIQRLQEKYGEENVAKRIVFLEVEG</sequence>
<dbReference type="InterPro" id="IPR021661">
    <property type="entry name" value="Rap1_C"/>
</dbReference>
<keyword evidence="4 10" id="KW-0779">Telomere</keyword>
<evidence type="ECO:0000256" key="3">
    <source>
        <dbReference type="ARBA" id="ARBA00022454"/>
    </source>
</evidence>
<dbReference type="CDD" id="cd11655">
    <property type="entry name" value="rap1_myb-like"/>
    <property type="match status" value="1"/>
</dbReference>
<protein>
    <recommendedName>
        <fullName evidence="2 10">Telomeric repeat-binding factor 2-interacting protein 1</fullName>
        <shortName evidence="10">TERF2-interacting telomeric protein 1</shortName>
    </recommendedName>
    <alternativeName>
        <fullName evidence="9 10">Repressor/activator protein 1 homolog</fullName>
    </alternativeName>
</protein>
<dbReference type="Proteomes" id="UP000695023">
    <property type="component" value="Unplaced"/>
</dbReference>
<organism evidence="15 16">
    <name type="scientific">Pundamilia nyererei</name>
    <dbReference type="NCBI Taxonomy" id="303518"/>
    <lineage>
        <taxon>Eukaryota</taxon>
        <taxon>Metazoa</taxon>
        <taxon>Chordata</taxon>
        <taxon>Craniata</taxon>
        <taxon>Vertebrata</taxon>
        <taxon>Euteleostomi</taxon>
        <taxon>Actinopterygii</taxon>
        <taxon>Neopterygii</taxon>
        <taxon>Teleostei</taxon>
        <taxon>Neoteleostei</taxon>
        <taxon>Acanthomorphata</taxon>
        <taxon>Ovalentaria</taxon>
        <taxon>Cichlomorphae</taxon>
        <taxon>Cichliformes</taxon>
        <taxon>Cichlidae</taxon>
        <taxon>African cichlids</taxon>
        <taxon>Pseudocrenilabrinae</taxon>
        <taxon>Haplochromini</taxon>
        <taxon>Pundamilia</taxon>
    </lineage>
</organism>
<dbReference type="GO" id="GO:0010833">
    <property type="term" value="P:telomere maintenance via telomere lengthening"/>
    <property type="evidence" value="ECO:0007669"/>
    <property type="project" value="UniProtKB-UniRule"/>
</dbReference>
<dbReference type="SUPFAM" id="SSF52113">
    <property type="entry name" value="BRCT domain"/>
    <property type="match status" value="1"/>
</dbReference>
<evidence type="ECO:0000256" key="4">
    <source>
        <dbReference type="ARBA" id="ARBA00022895"/>
    </source>
</evidence>
<feature type="domain" description="BRCT" evidence="14">
    <location>
        <begin position="18"/>
        <end position="100"/>
    </location>
</feature>
<dbReference type="Pfam" id="PF11626">
    <property type="entry name" value="Rap1_C"/>
    <property type="match status" value="1"/>
</dbReference>
<feature type="compositionally biased region" description="Polar residues" evidence="11">
    <location>
        <begin position="331"/>
        <end position="344"/>
    </location>
</feature>
<dbReference type="InterPro" id="IPR001357">
    <property type="entry name" value="BRCT_dom"/>
</dbReference>
<comment type="function">
    <text evidence="10">Acts both as a regulator of telomere function and as a transcription regulator. Involved in the regulation of telomere length and protection as a component of the shelterin complex (telosome). Does not bind DNA directly: recruited to telomeric double-stranded 5'-TTAGGG-3' repeats via its interaction with terf2. Independently of its function in telomeres, also acts as a transcription regulator: recruited to extratelomeric 5'-TTAGGG-3' sites via its association with terf2 or other factors, and regulates gene expression.</text>
</comment>
<feature type="domain" description="TRF2-interacting telomeric protein/Rap1 C-terminal" evidence="13">
    <location>
        <begin position="581"/>
        <end position="646"/>
    </location>
</feature>
<evidence type="ECO:0000256" key="9">
    <source>
        <dbReference type="ARBA" id="ARBA00032471"/>
    </source>
</evidence>
<dbReference type="Gene3D" id="1.10.10.2170">
    <property type="match status" value="1"/>
</dbReference>
<accession>A0A9Y3QR52</accession>
<dbReference type="CDD" id="cd11653">
    <property type="entry name" value="rap1_RCT"/>
    <property type="match status" value="1"/>
</dbReference>
<dbReference type="Gene3D" id="1.10.10.60">
    <property type="entry name" value="Homeodomain-like"/>
    <property type="match status" value="1"/>
</dbReference>
<dbReference type="GO" id="GO:0042162">
    <property type="term" value="F:telomeric DNA binding"/>
    <property type="evidence" value="ECO:0007669"/>
    <property type="project" value="TreeGrafter"/>
</dbReference>
<dbReference type="CTD" id="54386"/>
<dbReference type="InterPro" id="IPR038104">
    <property type="entry name" value="Rap1_C_sf"/>
</dbReference>
<feature type="compositionally biased region" description="Basic and acidic residues" evidence="11">
    <location>
        <begin position="188"/>
        <end position="212"/>
    </location>
</feature>
<keyword evidence="8 10" id="KW-0539">Nucleus</keyword>
<evidence type="ECO:0000259" key="14">
    <source>
        <dbReference type="Pfam" id="PF16589"/>
    </source>
</evidence>
<evidence type="ECO:0000259" key="12">
    <source>
        <dbReference type="Pfam" id="PF08914"/>
    </source>
</evidence>
<feature type="compositionally biased region" description="Polar residues" evidence="11">
    <location>
        <begin position="270"/>
        <end position="284"/>
    </location>
</feature>
<dbReference type="InterPro" id="IPR009057">
    <property type="entry name" value="Homeodomain-like_sf"/>
</dbReference>
<feature type="compositionally biased region" description="Basic and acidic residues" evidence="11">
    <location>
        <begin position="294"/>
        <end position="303"/>
    </location>
</feature>
<feature type="compositionally biased region" description="Polar residues" evidence="11">
    <location>
        <begin position="112"/>
        <end position="125"/>
    </location>
</feature>
<dbReference type="GO" id="GO:0005654">
    <property type="term" value="C:nucleoplasm"/>
    <property type="evidence" value="ECO:0007669"/>
    <property type="project" value="UniProtKB-ARBA"/>
</dbReference>